<evidence type="ECO:0000313" key="3">
    <source>
        <dbReference type="EMBL" id="SEO70381.1"/>
    </source>
</evidence>
<reference evidence="3 4" key="1">
    <citation type="submission" date="2016-10" db="EMBL/GenBank/DDBJ databases">
        <authorList>
            <person name="de Groot N.N."/>
        </authorList>
    </citation>
    <scope>NUCLEOTIDE SEQUENCE [LARGE SCALE GENOMIC DNA]</scope>
    <source>
        <strain evidence="3 4">DSM 13305</strain>
    </source>
</reference>
<dbReference type="AlphaFoldDB" id="A0A1H8RV96"/>
<evidence type="ECO:0000313" key="4">
    <source>
        <dbReference type="Proteomes" id="UP000198847"/>
    </source>
</evidence>
<dbReference type="RefSeq" id="WP_091744416.1">
    <property type="nucleotide sequence ID" value="NZ_FODY01000004.1"/>
</dbReference>
<dbReference type="NCBIfam" id="TIGR04272">
    <property type="entry name" value="cxxc_cxxc_Mbark"/>
    <property type="match status" value="1"/>
</dbReference>
<dbReference type="InterPro" id="IPR025306">
    <property type="entry name" value="Zn-bnd_dom_prob"/>
</dbReference>
<accession>A0A1H8RV96</accession>
<dbReference type="Pfam" id="PF23477">
    <property type="entry name" value="zf_Tbcl_2"/>
    <property type="match status" value="1"/>
</dbReference>
<dbReference type="STRING" id="112903.SAMN04490178_10496"/>
<feature type="domain" description="CxxC-x17-CxxC" evidence="2">
    <location>
        <begin position="60"/>
        <end position="96"/>
    </location>
</feature>
<evidence type="ECO:0000259" key="2">
    <source>
        <dbReference type="Pfam" id="PF23477"/>
    </source>
</evidence>
<gene>
    <name evidence="3" type="ORF">SAMN04490178_10496</name>
</gene>
<organism evidence="3 4">
    <name type="scientific">Propionispora vibrioides</name>
    <dbReference type="NCBI Taxonomy" id="112903"/>
    <lineage>
        <taxon>Bacteria</taxon>
        <taxon>Bacillati</taxon>
        <taxon>Bacillota</taxon>
        <taxon>Negativicutes</taxon>
        <taxon>Selenomonadales</taxon>
        <taxon>Sporomusaceae</taxon>
        <taxon>Propionispora</taxon>
    </lineage>
</organism>
<name>A0A1H8RV96_9FIRM</name>
<dbReference type="EMBL" id="FODY01000004">
    <property type="protein sequence ID" value="SEO70381.1"/>
    <property type="molecule type" value="Genomic_DNA"/>
</dbReference>
<sequence length="98" mass="11265">MAFQDKTLKCKDCGCDFIFTTGEQEFYAEKGFENEPARCRDCRDAKKRSREGGESQGAQREMHEAVCAECGVTTKVPFKPRNDRPIYCRDCFNAKKSY</sequence>
<dbReference type="OrthoDB" id="5505402at2"/>
<evidence type="ECO:0000259" key="1">
    <source>
        <dbReference type="Pfam" id="PF13451"/>
    </source>
</evidence>
<protein>
    <submittedName>
        <fullName evidence="3">CxxC-x17-CxxC domain-containing protein</fullName>
    </submittedName>
</protein>
<proteinExistence type="predicted"/>
<feature type="domain" description="Probable zinc-binding" evidence="1">
    <location>
        <begin position="4"/>
        <end position="50"/>
    </location>
</feature>
<dbReference type="Pfam" id="PF13451">
    <property type="entry name" value="zf_Tbcl"/>
    <property type="match status" value="1"/>
</dbReference>
<dbReference type="Proteomes" id="UP000198847">
    <property type="component" value="Unassembled WGS sequence"/>
</dbReference>
<keyword evidence="4" id="KW-1185">Reference proteome</keyword>
<dbReference type="InterPro" id="IPR026363">
    <property type="entry name" value="CxxC-x17-CxxC_dom"/>
</dbReference>